<keyword evidence="5" id="KW-1185">Reference proteome</keyword>
<feature type="domain" description="Methyltransferase" evidence="3">
    <location>
        <begin position="40"/>
        <end position="136"/>
    </location>
</feature>
<dbReference type="EMBL" id="SIJK02000012">
    <property type="protein sequence ID" value="MBP1465855.1"/>
    <property type="molecule type" value="Genomic_DNA"/>
</dbReference>
<dbReference type="GO" id="GO:0032259">
    <property type="term" value="P:methylation"/>
    <property type="evidence" value="ECO:0007669"/>
    <property type="project" value="UniProtKB-KW"/>
</dbReference>
<dbReference type="InterPro" id="IPR041698">
    <property type="entry name" value="Methyltransf_25"/>
</dbReference>
<dbReference type="RefSeq" id="WP_135477877.1">
    <property type="nucleotide sequence ID" value="NZ_SIJK02000012.1"/>
</dbReference>
<sequence>MDTWKFYDITHREHVVCNPTSNDKLARLVGLLRLPAEAHVVDIACGKGEFLIRLAEAYGIRGIGIDISPFCIADAQRQLQMRVQGAKVVFSQMNGSDFRPEEPRSLTLASCIGASWVFGGHAATLDALSGMVAPGGWVIVGEPYWLQQPSEEYLAASGASRDSFGTHVGNAEAGELRGLELVHTFVSSKDDWDKYEGLQWYAAAEYARCHPDDPDLPELLERVAKGKAEYLRWGRDTLGWAIYVFRHCPS</sequence>
<accession>A0ABS4D8W1</accession>
<name>A0ABS4D8W1_9CHLR</name>
<dbReference type="Proteomes" id="UP001193081">
    <property type="component" value="Unassembled WGS sequence"/>
</dbReference>
<protein>
    <submittedName>
        <fullName evidence="4">Class I SAM-dependent methyltransferase</fullName>
    </submittedName>
</protein>
<comment type="caution">
    <text evidence="4">The sequence shown here is derived from an EMBL/GenBank/DDBJ whole genome shotgun (WGS) entry which is preliminary data.</text>
</comment>
<evidence type="ECO:0000256" key="1">
    <source>
        <dbReference type="ARBA" id="ARBA00022603"/>
    </source>
</evidence>
<reference evidence="4 5" key="1">
    <citation type="submission" date="2021-03" db="EMBL/GenBank/DDBJ databases">
        <authorList>
            <person name="Grouzdev D.S."/>
        </authorList>
    </citation>
    <scope>NUCLEOTIDE SEQUENCE [LARGE SCALE GENOMIC DNA]</scope>
    <source>
        <strain evidence="4 5">M50-1</strain>
    </source>
</reference>
<dbReference type="Gene3D" id="3.40.50.150">
    <property type="entry name" value="Vaccinia Virus protein VP39"/>
    <property type="match status" value="1"/>
</dbReference>
<dbReference type="CDD" id="cd02440">
    <property type="entry name" value="AdoMet_MTases"/>
    <property type="match status" value="1"/>
</dbReference>
<evidence type="ECO:0000259" key="3">
    <source>
        <dbReference type="Pfam" id="PF13649"/>
    </source>
</evidence>
<dbReference type="InterPro" id="IPR029063">
    <property type="entry name" value="SAM-dependent_MTases_sf"/>
</dbReference>
<dbReference type="Pfam" id="PF13649">
    <property type="entry name" value="Methyltransf_25"/>
    <property type="match status" value="1"/>
</dbReference>
<proteinExistence type="predicted"/>
<keyword evidence="2" id="KW-0808">Transferase</keyword>
<organism evidence="4 5">
    <name type="scientific">Candidatus Chloroploca mongolica</name>
    <dbReference type="NCBI Taxonomy" id="2528176"/>
    <lineage>
        <taxon>Bacteria</taxon>
        <taxon>Bacillati</taxon>
        <taxon>Chloroflexota</taxon>
        <taxon>Chloroflexia</taxon>
        <taxon>Chloroflexales</taxon>
        <taxon>Chloroflexineae</taxon>
        <taxon>Oscillochloridaceae</taxon>
        <taxon>Candidatus Chloroploca</taxon>
    </lineage>
</organism>
<dbReference type="SUPFAM" id="SSF53335">
    <property type="entry name" value="S-adenosyl-L-methionine-dependent methyltransferases"/>
    <property type="match status" value="1"/>
</dbReference>
<evidence type="ECO:0000313" key="4">
    <source>
        <dbReference type="EMBL" id="MBP1465855.1"/>
    </source>
</evidence>
<keyword evidence="1 4" id="KW-0489">Methyltransferase</keyword>
<evidence type="ECO:0000256" key="2">
    <source>
        <dbReference type="ARBA" id="ARBA00022679"/>
    </source>
</evidence>
<dbReference type="PANTHER" id="PTHR43861:SF1">
    <property type="entry name" value="TRANS-ACONITATE 2-METHYLTRANSFERASE"/>
    <property type="match status" value="1"/>
</dbReference>
<dbReference type="GO" id="GO:0008168">
    <property type="term" value="F:methyltransferase activity"/>
    <property type="evidence" value="ECO:0007669"/>
    <property type="project" value="UniProtKB-KW"/>
</dbReference>
<evidence type="ECO:0000313" key="5">
    <source>
        <dbReference type="Proteomes" id="UP001193081"/>
    </source>
</evidence>
<gene>
    <name evidence="4" type="ORF">EYB53_009080</name>
</gene>
<dbReference type="PANTHER" id="PTHR43861">
    <property type="entry name" value="TRANS-ACONITATE 2-METHYLTRANSFERASE-RELATED"/>
    <property type="match status" value="1"/>
</dbReference>